<sequence length="317" mass="35882">MAAQVPKLALNNGRNIPILGLGTWKSKPGEVTQAVKDAIACGYRHIDCALAYSNEAEVGAAIKAKIEDGTVKREDLFITSKLWNTFHSRPLVTASLKQSLANLGLDYLDLYLIHWPMGYQENAALFPKDENGKFIYTDVDYLETWSGMEDAVDQGLSKSIGISNFNSEQIQRILGNCRIKPANHQIECHPYLNQKKLIDFCHKNGITVTAYSPLGSPDRPWAKPGEPQLMDDTRIISIAEKYKKSPAQVLIRYQIQRQVIVIPKSVTKARIEANFQVLDFTLSDEDIKVIDSFDCNGRLLHLDWVKDHKYWPFNIEF</sequence>
<evidence type="ECO:0000256" key="1">
    <source>
        <dbReference type="ARBA" id="ARBA00007905"/>
    </source>
</evidence>
<feature type="binding site" evidence="5">
    <location>
        <position position="114"/>
    </location>
    <ligand>
        <name>substrate</name>
    </ligand>
</feature>
<dbReference type="Gene3D" id="3.20.20.100">
    <property type="entry name" value="NADP-dependent oxidoreductase domain"/>
    <property type="match status" value="1"/>
</dbReference>
<keyword evidence="3" id="KW-0560">Oxidoreductase</keyword>
<feature type="active site" description="Proton donor" evidence="4">
    <location>
        <position position="52"/>
    </location>
</feature>
<feature type="domain" description="NADP-dependent oxidoreductase" evidence="7">
    <location>
        <begin position="19"/>
        <end position="293"/>
    </location>
</feature>
<evidence type="ECO:0000256" key="2">
    <source>
        <dbReference type="ARBA" id="ARBA00022857"/>
    </source>
</evidence>
<dbReference type="InterPro" id="IPR023210">
    <property type="entry name" value="NADP_OxRdtase_dom"/>
</dbReference>
<dbReference type="InterPro" id="IPR018170">
    <property type="entry name" value="Aldo/ket_reductase_CS"/>
</dbReference>
<reference evidence="8 9" key="1">
    <citation type="submission" date="2018-04" db="EMBL/GenBank/DDBJ databases">
        <authorList>
            <person name="Zhang X."/>
            <person name="Yuan J."/>
            <person name="Li F."/>
            <person name="Xiang J."/>
        </authorList>
    </citation>
    <scope>NUCLEOTIDE SEQUENCE [LARGE SCALE GENOMIC DNA]</scope>
    <source>
        <tissue evidence="8">Muscle</tissue>
    </source>
</reference>
<dbReference type="InterPro" id="IPR036812">
    <property type="entry name" value="NAD(P)_OxRdtase_dom_sf"/>
</dbReference>
<dbReference type="PANTHER" id="PTHR11732">
    <property type="entry name" value="ALDO/KETO REDUCTASE"/>
    <property type="match status" value="1"/>
</dbReference>
<gene>
    <name evidence="8" type="ORF">C7M84_001074</name>
</gene>
<evidence type="ECO:0000313" key="9">
    <source>
        <dbReference type="Proteomes" id="UP000283509"/>
    </source>
</evidence>
<dbReference type="InterPro" id="IPR020471">
    <property type="entry name" value="AKR"/>
</dbReference>
<comment type="caution">
    <text evidence="8">The sequence shown here is derived from an EMBL/GenBank/DDBJ whole genome shotgun (WGS) entry which is preliminary data.</text>
</comment>
<reference evidence="8 9" key="2">
    <citation type="submission" date="2019-01" db="EMBL/GenBank/DDBJ databases">
        <title>The decoding of complex shrimp genome reveals the adaptation for benthos swimmer, frequently molting mechanism and breeding impact on genome.</title>
        <authorList>
            <person name="Sun Y."/>
            <person name="Gao Y."/>
            <person name="Yu Y."/>
        </authorList>
    </citation>
    <scope>NUCLEOTIDE SEQUENCE [LARGE SCALE GENOMIC DNA]</scope>
    <source>
        <tissue evidence="8">Muscle</tissue>
    </source>
</reference>
<dbReference type="PROSITE" id="PS00062">
    <property type="entry name" value="ALDOKETO_REDUCTASE_2"/>
    <property type="match status" value="1"/>
</dbReference>
<keyword evidence="2" id="KW-0521">NADP</keyword>
<dbReference type="PROSITE" id="PS00063">
    <property type="entry name" value="ALDOKETO_REDUCTASE_3"/>
    <property type="match status" value="1"/>
</dbReference>
<dbReference type="GO" id="GO:0016491">
    <property type="term" value="F:oxidoreductase activity"/>
    <property type="evidence" value="ECO:0007669"/>
    <property type="project" value="UniProtKB-KW"/>
</dbReference>
<protein>
    <submittedName>
        <fullName evidence="8">Prostaglandin F synthase</fullName>
    </submittedName>
</protein>
<evidence type="ECO:0000256" key="4">
    <source>
        <dbReference type="PIRSR" id="PIRSR000097-1"/>
    </source>
</evidence>
<evidence type="ECO:0000256" key="5">
    <source>
        <dbReference type="PIRSR" id="PIRSR000097-2"/>
    </source>
</evidence>
<keyword evidence="9" id="KW-1185">Reference proteome</keyword>
<dbReference type="STRING" id="6689.A0A423TUS2"/>
<dbReference type="EMBL" id="QCYY01001142">
    <property type="protein sequence ID" value="ROT80223.1"/>
    <property type="molecule type" value="Genomic_DNA"/>
</dbReference>
<dbReference type="AlphaFoldDB" id="A0A423TUS2"/>
<dbReference type="PROSITE" id="PS00798">
    <property type="entry name" value="ALDOKETO_REDUCTASE_1"/>
    <property type="match status" value="1"/>
</dbReference>
<evidence type="ECO:0000256" key="6">
    <source>
        <dbReference type="PIRSR" id="PIRSR000097-3"/>
    </source>
</evidence>
<feature type="site" description="Lowers pKa of active site Tyr" evidence="6">
    <location>
        <position position="81"/>
    </location>
</feature>
<evidence type="ECO:0000259" key="7">
    <source>
        <dbReference type="Pfam" id="PF00248"/>
    </source>
</evidence>
<evidence type="ECO:0000256" key="3">
    <source>
        <dbReference type="ARBA" id="ARBA00023002"/>
    </source>
</evidence>
<comment type="similarity">
    <text evidence="1">Belongs to the aldo/keto reductase family.</text>
</comment>
<dbReference type="FunFam" id="3.20.20.100:FF:000006">
    <property type="entry name" value="Aldo-keto reductase family 1 member A1"/>
    <property type="match status" value="1"/>
</dbReference>
<accession>A0A423TUS2</accession>
<evidence type="ECO:0000313" key="8">
    <source>
        <dbReference type="EMBL" id="ROT80223.1"/>
    </source>
</evidence>
<dbReference type="Pfam" id="PF00248">
    <property type="entry name" value="Aldo_ket_red"/>
    <property type="match status" value="1"/>
</dbReference>
<dbReference type="SUPFAM" id="SSF51430">
    <property type="entry name" value="NAD(P)-linked oxidoreductase"/>
    <property type="match status" value="1"/>
</dbReference>
<name>A0A423TUS2_PENVA</name>
<organism evidence="8 9">
    <name type="scientific">Penaeus vannamei</name>
    <name type="common">Whiteleg shrimp</name>
    <name type="synonym">Litopenaeus vannamei</name>
    <dbReference type="NCBI Taxonomy" id="6689"/>
    <lineage>
        <taxon>Eukaryota</taxon>
        <taxon>Metazoa</taxon>
        <taxon>Ecdysozoa</taxon>
        <taxon>Arthropoda</taxon>
        <taxon>Crustacea</taxon>
        <taxon>Multicrustacea</taxon>
        <taxon>Malacostraca</taxon>
        <taxon>Eumalacostraca</taxon>
        <taxon>Eucarida</taxon>
        <taxon>Decapoda</taxon>
        <taxon>Dendrobranchiata</taxon>
        <taxon>Penaeoidea</taxon>
        <taxon>Penaeidae</taxon>
        <taxon>Penaeus</taxon>
    </lineage>
</organism>
<dbReference type="Proteomes" id="UP000283509">
    <property type="component" value="Unassembled WGS sequence"/>
</dbReference>
<dbReference type="PRINTS" id="PR00069">
    <property type="entry name" value="ALDKETRDTASE"/>
</dbReference>
<proteinExistence type="inferred from homology"/>
<dbReference type="OrthoDB" id="416253at2759"/>
<dbReference type="PIRSF" id="PIRSF000097">
    <property type="entry name" value="AKR"/>
    <property type="match status" value="1"/>
</dbReference>